<evidence type="ECO:0000256" key="1">
    <source>
        <dbReference type="SAM" id="MobiDB-lite"/>
    </source>
</evidence>
<evidence type="ECO:0000313" key="2">
    <source>
        <dbReference type="EMBL" id="CAH1404909.1"/>
    </source>
</evidence>
<organism evidence="2 3">
    <name type="scientific">Nezara viridula</name>
    <name type="common">Southern green stink bug</name>
    <name type="synonym">Cimex viridulus</name>
    <dbReference type="NCBI Taxonomy" id="85310"/>
    <lineage>
        <taxon>Eukaryota</taxon>
        <taxon>Metazoa</taxon>
        <taxon>Ecdysozoa</taxon>
        <taxon>Arthropoda</taxon>
        <taxon>Hexapoda</taxon>
        <taxon>Insecta</taxon>
        <taxon>Pterygota</taxon>
        <taxon>Neoptera</taxon>
        <taxon>Paraneoptera</taxon>
        <taxon>Hemiptera</taxon>
        <taxon>Heteroptera</taxon>
        <taxon>Panheteroptera</taxon>
        <taxon>Pentatomomorpha</taxon>
        <taxon>Pentatomoidea</taxon>
        <taxon>Pentatomidae</taxon>
        <taxon>Pentatominae</taxon>
        <taxon>Nezara</taxon>
    </lineage>
</organism>
<proteinExistence type="predicted"/>
<feature type="region of interest" description="Disordered" evidence="1">
    <location>
        <begin position="28"/>
        <end position="50"/>
    </location>
</feature>
<dbReference type="AlphaFoldDB" id="A0A9P0HMN3"/>
<reference evidence="2" key="1">
    <citation type="submission" date="2022-01" db="EMBL/GenBank/DDBJ databases">
        <authorList>
            <person name="King R."/>
        </authorList>
    </citation>
    <scope>NUCLEOTIDE SEQUENCE</scope>
</reference>
<sequence>MANLHKLFSTSVATLYQSLLKTPHLATKSSFSQQSIGPAVPNKQDSNQRF</sequence>
<evidence type="ECO:0000313" key="3">
    <source>
        <dbReference type="Proteomes" id="UP001152798"/>
    </source>
</evidence>
<gene>
    <name evidence="2" type="ORF">NEZAVI_LOCUS13227</name>
</gene>
<accession>A0A9P0HMN3</accession>
<keyword evidence="3" id="KW-1185">Reference proteome</keyword>
<dbReference type="Proteomes" id="UP001152798">
    <property type="component" value="Chromosome 6"/>
</dbReference>
<protein>
    <submittedName>
        <fullName evidence="2">Uncharacterized protein</fullName>
    </submittedName>
</protein>
<name>A0A9P0HMN3_NEZVI</name>
<dbReference type="EMBL" id="OV725082">
    <property type="protein sequence ID" value="CAH1404909.1"/>
    <property type="molecule type" value="Genomic_DNA"/>
</dbReference>